<dbReference type="EMBL" id="CAJGYO010000005">
    <property type="protein sequence ID" value="CAD6231053.1"/>
    <property type="molecule type" value="Genomic_DNA"/>
</dbReference>
<accession>A0A811NTW9</accession>
<proteinExistence type="predicted"/>
<organism evidence="2 3">
    <name type="scientific">Miscanthus lutarioriparius</name>
    <dbReference type="NCBI Taxonomy" id="422564"/>
    <lineage>
        <taxon>Eukaryota</taxon>
        <taxon>Viridiplantae</taxon>
        <taxon>Streptophyta</taxon>
        <taxon>Embryophyta</taxon>
        <taxon>Tracheophyta</taxon>
        <taxon>Spermatophyta</taxon>
        <taxon>Magnoliopsida</taxon>
        <taxon>Liliopsida</taxon>
        <taxon>Poales</taxon>
        <taxon>Poaceae</taxon>
        <taxon>PACMAD clade</taxon>
        <taxon>Panicoideae</taxon>
        <taxon>Andropogonodae</taxon>
        <taxon>Andropogoneae</taxon>
        <taxon>Saccharinae</taxon>
        <taxon>Miscanthus</taxon>
    </lineage>
</organism>
<comment type="caution">
    <text evidence="2">The sequence shown here is derived from an EMBL/GenBank/DDBJ whole genome shotgun (WGS) entry which is preliminary data.</text>
</comment>
<dbReference type="InterPro" id="IPR057235">
    <property type="entry name" value="DUF7913"/>
</dbReference>
<name>A0A811NTW9_9POAL</name>
<protein>
    <recommendedName>
        <fullName evidence="1">DUF7913 domain-containing protein</fullName>
    </recommendedName>
</protein>
<evidence type="ECO:0000313" key="3">
    <source>
        <dbReference type="Proteomes" id="UP000604825"/>
    </source>
</evidence>
<evidence type="ECO:0000259" key="1">
    <source>
        <dbReference type="Pfam" id="PF25500"/>
    </source>
</evidence>
<dbReference type="Proteomes" id="UP000604825">
    <property type="component" value="Unassembled WGS sequence"/>
</dbReference>
<feature type="domain" description="DUF7913" evidence="1">
    <location>
        <begin position="23"/>
        <end position="73"/>
    </location>
</feature>
<dbReference type="Pfam" id="PF25500">
    <property type="entry name" value="DUF7913"/>
    <property type="match status" value="1"/>
</dbReference>
<reference evidence="2" key="1">
    <citation type="submission" date="2020-10" db="EMBL/GenBank/DDBJ databases">
        <authorList>
            <person name="Han B."/>
            <person name="Lu T."/>
            <person name="Zhao Q."/>
            <person name="Huang X."/>
            <person name="Zhao Y."/>
        </authorList>
    </citation>
    <scope>NUCLEOTIDE SEQUENCE</scope>
</reference>
<dbReference type="AlphaFoldDB" id="A0A811NTW9"/>
<keyword evidence="3" id="KW-1185">Reference proteome</keyword>
<dbReference type="OrthoDB" id="716466at2759"/>
<dbReference type="PANTHER" id="PTHR33913">
    <property type="entry name" value="ALEURONE LAYER MORPHOGENESIS PROTEIN"/>
    <property type="match status" value="1"/>
</dbReference>
<evidence type="ECO:0000313" key="2">
    <source>
        <dbReference type="EMBL" id="CAD6231053.1"/>
    </source>
</evidence>
<dbReference type="PANTHER" id="PTHR33913:SF1">
    <property type="entry name" value="DRBM DOMAIN-CONTAINING PROTEIN"/>
    <property type="match status" value="1"/>
</dbReference>
<sequence length="76" mass="8598">MDELGIEQVGLGIPTTGMFSGRRKVHATVLLYNYYHQKQFPQLEFASPDRFCMSASLTVSNKNLLMYLNQAQNLGN</sequence>
<gene>
    <name evidence="2" type="ORF">NCGR_LOCUS21172</name>
</gene>